<evidence type="ECO:0000313" key="3">
    <source>
        <dbReference type="EMBL" id="PFH36496.1"/>
    </source>
</evidence>
<dbReference type="InterPro" id="IPR013584">
    <property type="entry name" value="RAP"/>
</dbReference>
<dbReference type="PROSITE" id="PS51286">
    <property type="entry name" value="RAP"/>
    <property type="match status" value="1"/>
</dbReference>
<feature type="compositionally biased region" description="Low complexity" evidence="1">
    <location>
        <begin position="87"/>
        <end position="101"/>
    </location>
</feature>
<dbReference type="RefSeq" id="XP_029220505.1">
    <property type="nucleotide sequence ID" value="XM_029363139.1"/>
</dbReference>
<dbReference type="SMART" id="SM00952">
    <property type="entry name" value="RAP"/>
    <property type="match status" value="1"/>
</dbReference>
<organism evidence="3 4">
    <name type="scientific">Besnoitia besnoiti</name>
    <name type="common">Apicomplexan protozoan</name>
    <dbReference type="NCBI Taxonomy" id="94643"/>
    <lineage>
        <taxon>Eukaryota</taxon>
        <taxon>Sar</taxon>
        <taxon>Alveolata</taxon>
        <taxon>Apicomplexa</taxon>
        <taxon>Conoidasida</taxon>
        <taxon>Coccidia</taxon>
        <taxon>Eucoccidiorida</taxon>
        <taxon>Eimeriorina</taxon>
        <taxon>Sarcocystidae</taxon>
        <taxon>Besnoitia</taxon>
    </lineage>
</organism>
<feature type="region of interest" description="Disordered" evidence="1">
    <location>
        <begin position="250"/>
        <end position="273"/>
    </location>
</feature>
<feature type="compositionally biased region" description="Low complexity" evidence="1">
    <location>
        <begin position="166"/>
        <end position="175"/>
    </location>
</feature>
<dbReference type="AlphaFoldDB" id="A0A2A9MKI4"/>
<proteinExistence type="predicted"/>
<gene>
    <name evidence="3" type="ORF">BESB_046880</name>
</gene>
<name>A0A2A9MKI4_BESBE</name>
<dbReference type="EMBL" id="NWUJ01000003">
    <property type="protein sequence ID" value="PFH36496.1"/>
    <property type="molecule type" value="Genomic_DNA"/>
</dbReference>
<dbReference type="KEGG" id="bbes:BESB_046880"/>
<accession>A0A2A9MKI4</accession>
<dbReference type="Proteomes" id="UP000224006">
    <property type="component" value="Chromosome III"/>
</dbReference>
<dbReference type="VEuPathDB" id="ToxoDB:BESB_046880"/>
<evidence type="ECO:0000256" key="1">
    <source>
        <dbReference type="SAM" id="MobiDB-lite"/>
    </source>
</evidence>
<dbReference type="GeneID" id="40309618"/>
<sequence>MRKRIPGLAAWGSPASRSLIQRGVFPFSSQSTCAGSFAPSPRRVPAAMNHRHKVLVFQDGLAGHLSTTQASPSLLFQRSFPCRFSSSSSPPASDSAASSPARPSPPVSSPVSDLAESAGCSPTPSVDPPGASPVTSSSSSSSCSSSYPLGIKQTLPRKLIKPTRSSLAVAASPSSSSPPPSAGSSAGSELVVYERPGGSRWVRREQLSLYLAHAVGLGYFQALFEDSALEPAAVFDLLCDFVRRSAAERPAASDKADSHEHTPREGQESHADDKVTATELAELMRNCVSSRFRDVDILDVLADVLGSLVIGSADVPLLVDIANSCAALALLRPRLFAAISSRLTAVLPPLSPSPSSVSSACANLSPADAVCLLEAFSRQRFRDSDLLSLLLRPLSPCLPSLSPRLACRLLHALAGLGSDAATAETTEALLARISAGVALPGEEGKTKSGLDKRAASGEPNEALRLADLAKAVHALLLLEIELEQKPLLENLLAAMAPEIFERPVDFWARSPSAISLHKRLLLLRTALRHLHRETIYNGLQPSVRQAFRRLQRAEIVSTPRAPTYFVTRMSALLTRLRIAHFCYATRGPLVFDVLERDRPLVWQCNTVDRFYVNSAEKTSAAKLQERITKAMGLRVVNCEYWQWMKMKRKRTRLEYIRMQRYYTLKDRRQHDPDFEGWTLPLVHHMHRRNRLHYDYYFPNYTPLSRVEY</sequence>
<keyword evidence="4" id="KW-1185">Reference proteome</keyword>
<evidence type="ECO:0000313" key="4">
    <source>
        <dbReference type="Proteomes" id="UP000224006"/>
    </source>
</evidence>
<reference evidence="3 4" key="1">
    <citation type="submission" date="2017-09" db="EMBL/GenBank/DDBJ databases">
        <title>Genome sequencing of Besnoitia besnoiti strain Bb-Ger1.</title>
        <authorList>
            <person name="Schares G."/>
            <person name="Venepally P."/>
            <person name="Lorenzi H.A."/>
        </authorList>
    </citation>
    <scope>NUCLEOTIDE SEQUENCE [LARGE SCALE GENOMIC DNA]</scope>
    <source>
        <strain evidence="3 4">Bb-Ger1</strain>
    </source>
</reference>
<feature type="compositionally biased region" description="Low complexity" evidence="1">
    <location>
        <begin position="136"/>
        <end position="146"/>
    </location>
</feature>
<feature type="region of interest" description="Disordered" evidence="1">
    <location>
        <begin position="166"/>
        <end position="189"/>
    </location>
</feature>
<protein>
    <submittedName>
        <fullName evidence="3">RAP domain-containing protein</fullName>
    </submittedName>
</protein>
<feature type="region of interest" description="Disordered" evidence="1">
    <location>
        <begin position="87"/>
        <end position="147"/>
    </location>
</feature>
<evidence type="ECO:0000259" key="2">
    <source>
        <dbReference type="PROSITE" id="PS51286"/>
    </source>
</evidence>
<feature type="domain" description="RAP" evidence="2">
    <location>
        <begin position="600"/>
        <end position="658"/>
    </location>
</feature>
<dbReference type="Pfam" id="PF08373">
    <property type="entry name" value="RAP"/>
    <property type="match status" value="1"/>
</dbReference>
<dbReference type="OrthoDB" id="443345at2759"/>
<comment type="caution">
    <text evidence="3">The sequence shown here is derived from an EMBL/GenBank/DDBJ whole genome shotgun (WGS) entry which is preliminary data.</text>
</comment>